<accession>A0AA96GA00</accession>
<dbReference type="AlphaFoldDB" id="A0AA96GA00"/>
<keyword evidence="5" id="KW-0804">Transcription</keyword>
<dbReference type="SUPFAM" id="SSF52172">
    <property type="entry name" value="CheY-like"/>
    <property type="match status" value="1"/>
</dbReference>
<keyword evidence="6" id="KW-0597">Phosphoprotein</keyword>
<sequence length="459" mass="50792">MNSDTLAEHSHLPSLLLVDDRKEILEQMKWGLKSSYMIYEADHRAAAVDILQREKISLVTLDLGLPPDVGGVTEGLSALEQLLAVNPLVKVVVITGNQDRANALKAIQLGAYDFMEKPVDLEVLKVVLQRAGYLAGLEKENHKLLEREAKRGFPEIIGSSPVMVKVFDTIRRVAGSDISILIVGESGTGKELVARAIHQQSHRKDGPFIAINCGAIPETLLESELFGHEKGAFTGAHLQRPGRIESAQGGTLFLDEIGEISPALQVKLLRVLQERSIERVGGRVEIPVDTRVLAATNMDLQLAMKDGRFREDLYYRLNTVTITAPPLRERGGDIVMLGKSLLQRYSEEAKKKISGFTREALMSLEQYHWPGNIRELENRIRRAVTLTDNPRIAPEDLDLAPPDESQVGLTLKVARDTVEKRVIEQTLAKTGGNITKAATILGVSRPTLHDLISRHHIKK</sequence>
<dbReference type="CDD" id="cd00156">
    <property type="entry name" value="REC"/>
    <property type="match status" value="1"/>
</dbReference>
<keyword evidence="2" id="KW-0067">ATP-binding</keyword>
<dbReference type="PROSITE" id="PS00675">
    <property type="entry name" value="SIGMA54_INTERACT_1"/>
    <property type="match status" value="1"/>
</dbReference>
<evidence type="ECO:0000256" key="6">
    <source>
        <dbReference type="PROSITE-ProRule" id="PRU00169"/>
    </source>
</evidence>
<dbReference type="PROSITE" id="PS50110">
    <property type="entry name" value="RESPONSE_REGULATORY"/>
    <property type="match status" value="1"/>
</dbReference>
<dbReference type="InterPro" id="IPR025662">
    <property type="entry name" value="Sigma_54_int_dom_ATP-bd_1"/>
</dbReference>
<evidence type="ECO:0000256" key="3">
    <source>
        <dbReference type="ARBA" id="ARBA00023015"/>
    </source>
</evidence>
<dbReference type="PROSITE" id="PS00688">
    <property type="entry name" value="SIGMA54_INTERACT_3"/>
    <property type="match status" value="1"/>
</dbReference>
<dbReference type="PROSITE" id="PS00676">
    <property type="entry name" value="SIGMA54_INTERACT_2"/>
    <property type="match status" value="1"/>
</dbReference>
<dbReference type="Pfam" id="PF02954">
    <property type="entry name" value="HTH_8"/>
    <property type="match status" value="1"/>
</dbReference>
<dbReference type="InterPro" id="IPR003593">
    <property type="entry name" value="AAA+_ATPase"/>
</dbReference>
<evidence type="ECO:0000259" key="7">
    <source>
        <dbReference type="PROSITE" id="PS50045"/>
    </source>
</evidence>
<dbReference type="InterPro" id="IPR002078">
    <property type="entry name" value="Sigma_54_int"/>
</dbReference>
<dbReference type="InterPro" id="IPR027417">
    <property type="entry name" value="P-loop_NTPase"/>
</dbReference>
<dbReference type="InterPro" id="IPR058031">
    <property type="entry name" value="AAA_lid_NorR"/>
</dbReference>
<dbReference type="PANTHER" id="PTHR32071">
    <property type="entry name" value="TRANSCRIPTIONAL REGULATORY PROTEIN"/>
    <property type="match status" value="1"/>
</dbReference>
<dbReference type="GO" id="GO:0000160">
    <property type="term" value="P:phosphorelay signal transduction system"/>
    <property type="evidence" value="ECO:0007669"/>
    <property type="project" value="InterPro"/>
</dbReference>
<dbReference type="InterPro" id="IPR002197">
    <property type="entry name" value="HTH_Fis"/>
</dbReference>
<dbReference type="InterPro" id="IPR025944">
    <property type="entry name" value="Sigma_54_int_dom_CS"/>
</dbReference>
<dbReference type="GO" id="GO:0005524">
    <property type="term" value="F:ATP binding"/>
    <property type="evidence" value="ECO:0007669"/>
    <property type="project" value="UniProtKB-KW"/>
</dbReference>
<dbReference type="NCBIfam" id="TIGR02915">
    <property type="entry name" value="PEP_resp_reg"/>
    <property type="match status" value="1"/>
</dbReference>
<organism evidence="9 10">
    <name type="scientific">Candidatus Nitrospira allomarina</name>
    <dbReference type="NCBI Taxonomy" id="3020900"/>
    <lineage>
        <taxon>Bacteria</taxon>
        <taxon>Pseudomonadati</taxon>
        <taxon>Nitrospirota</taxon>
        <taxon>Nitrospiria</taxon>
        <taxon>Nitrospirales</taxon>
        <taxon>Nitrospiraceae</taxon>
        <taxon>Nitrospira</taxon>
    </lineage>
</organism>
<dbReference type="PRINTS" id="PR01590">
    <property type="entry name" value="HTHFIS"/>
</dbReference>
<dbReference type="Gene3D" id="1.10.10.60">
    <property type="entry name" value="Homeodomain-like"/>
    <property type="match status" value="1"/>
</dbReference>
<dbReference type="SUPFAM" id="SSF46689">
    <property type="entry name" value="Homeodomain-like"/>
    <property type="match status" value="1"/>
</dbReference>
<gene>
    <name evidence="9" type="primary">prsR</name>
    <name evidence="9" type="ORF">PP769_18340</name>
</gene>
<keyword evidence="3" id="KW-0805">Transcription regulation</keyword>
<dbReference type="Gene3D" id="3.40.50.300">
    <property type="entry name" value="P-loop containing nucleotide triphosphate hydrolases"/>
    <property type="match status" value="1"/>
</dbReference>
<feature type="domain" description="Sigma-54 factor interaction" evidence="7">
    <location>
        <begin position="156"/>
        <end position="385"/>
    </location>
</feature>
<dbReference type="InterPro" id="IPR011006">
    <property type="entry name" value="CheY-like_superfamily"/>
</dbReference>
<dbReference type="Proteomes" id="UP001302719">
    <property type="component" value="Chromosome"/>
</dbReference>
<feature type="modified residue" description="4-aspartylphosphate" evidence="6">
    <location>
        <position position="62"/>
    </location>
</feature>
<evidence type="ECO:0000259" key="8">
    <source>
        <dbReference type="PROSITE" id="PS50110"/>
    </source>
</evidence>
<dbReference type="Pfam" id="PF25601">
    <property type="entry name" value="AAA_lid_14"/>
    <property type="match status" value="1"/>
</dbReference>
<dbReference type="RefSeq" id="WP_312642981.1">
    <property type="nucleotide sequence ID" value="NZ_CP116967.1"/>
</dbReference>
<evidence type="ECO:0000256" key="4">
    <source>
        <dbReference type="ARBA" id="ARBA00023125"/>
    </source>
</evidence>
<dbReference type="KEGG" id="nall:PP769_18340"/>
<dbReference type="SMART" id="SM00448">
    <property type="entry name" value="REC"/>
    <property type="match status" value="1"/>
</dbReference>
<dbReference type="GO" id="GO:0006355">
    <property type="term" value="P:regulation of DNA-templated transcription"/>
    <property type="evidence" value="ECO:0007669"/>
    <property type="project" value="InterPro"/>
</dbReference>
<feature type="domain" description="Response regulatory" evidence="8">
    <location>
        <begin position="14"/>
        <end position="132"/>
    </location>
</feature>
<dbReference type="Gene3D" id="1.10.8.60">
    <property type="match status" value="1"/>
</dbReference>
<evidence type="ECO:0000256" key="5">
    <source>
        <dbReference type="ARBA" id="ARBA00023163"/>
    </source>
</evidence>
<dbReference type="FunFam" id="3.40.50.300:FF:000006">
    <property type="entry name" value="DNA-binding transcriptional regulator NtrC"/>
    <property type="match status" value="1"/>
</dbReference>
<dbReference type="PROSITE" id="PS50045">
    <property type="entry name" value="SIGMA54_INTERACT_4"/>
    <property type="match status" value="1"/>
</dbReference>
<dbReference type="InterPro" id="IPR014264">
    <property type="entry name" value="PEP-CTERM_resp_reg"/>
</dbReference>
<dbReference type="InterPro" id="IPR001789">
    <property type="entry name" value="Sig_transdc_resp-reg_receiver"/>
</dbReference>
<dbReference type="PANTHER" id="PTHR32071:SF113">
    <property type="entry name" value="ALGINATE BIOSYNTHESIS TRANSCRIPTIONAL REGULATORY PROTEIN ALGB"/>
    <property type="match status" value="1"/>
</dbReference>
<name>A0AA96GA00_9BACT</name>
<reference evidence="9 10" key="1">
    <citation type="submission" date="2023-01" db="EMBL/GenBank/DDBJ databases">
        <title>Cultivation and genomic characterization of new, ubiquitous marine nitrite-oxidizing bacteria from the Nitrospirales.</title>
        <authorList>
            <person name="Mueller A.J."/>
            <person name="Daebeler A."/>
            <person name="Herbold C.W."/>
            <person name="Kirkegaard R.H."/>
            <person name="Daims H."/>
        </authorList>
    </citation>
    <scope>NUCLEOTIDE SEQUENCE [LARGE SCALE GENOMIC DNA]</scope>
    <source>
        <strain evidence="9 10">VA</strain>
    </source>
</reference>
<keyword evidence="1" id="KW-0547">Nucleotide-binding</keyword>
<evidence type="ECO:0000256" key="1">
    <source>
        <dbReference type="ARBA" id="ARBA00022741"/>
    </source>
</evidence>
<dbReference type="Pfam" id="PF00158">
    <property type="entry name" value="Sigma54_activat"/>
    <property type="match status" value="1"/>
</dbReference>
<dbReference type="Pfam" id="PF00072">
    <property type="entry name" value="Response_reg"/>
    <property type="match status" value="1"/>
</dbReference>
<dbReference type="CDD" id="cd00009">
    <property type="entry name" value="AAA"/>
    <property type="match status" value="1"/>
</dbReference>
<dbReference type="SUPFAM" id="SSF52540">
    <property type="entry name" value="P-loop containing nucleoside triphosphate hydrolases"/>
    <property type="match status" value="1"/>
</dbReference>
<evidence type="ECO:0000313" key="10">
    <source>
        <dbReference type="Proteomes" id="UP001302719"/>
    </source>
</evidence>
<dbReference type="InterPro" id="IPR025943">
    <property type="entry name" value="Sigma_54_int_dom_ATP-bd_2"/>
</dbReference>
<keyword evidence="10" id="KW-1185">Reference proteome</keyword>
<dbReference type="Gene3D" id="3.40.50.2300">
    <property type="match status" value="1"/>
</dbReference>
<dbReference type="InterPro" id="IPR009057">
    <property type="entry name" value="Homeodomain-like_sf"/>
</dbReference>
<evidence type="ECO:0000256" key="2">
    <source>
        <dbReference type="ARBA" id="ARBA00022840"/>
    </source>
</evidence>
<evidence type="ECO:0000313" key="9">
    <source>
        <dbReference type="EMBL" id="WNM57908.1"/>
    </source>
</evidence>
<dbReference type="GO" id="GO:0043565">
    <property type="term" value="F:sequence-specific DNA binding"/>
    <property type="evidence" value="ECO:0007669"/>
    <property type="project" value="InterPro"/>
</dbReference>
<keyword evidence="4" id="KW-0238">DNA-binding</keyword>
<proteinExistence type="predicted"/>
<dbReference type="SMART" id="SM00382">
    <property type="entry name" value="AAA"/>
    <property type="match status" value="1"/>
</dbReference>
<protein>
    <submittedName>
        <fullName evidence="9">PEP-CTERM-box response regulator transcription factor</fullName>
    </submittedName>
</protein>
<dbReference type="EMBL" id="CP116967">
    <property type="protein sequence ID" value="WNM57908.1"/>
    <property type="molecule type" value="Genomic_DNA"/>
</dbReference>